<dbReference type="InterPro" id="IPR006119">
    <property type="entry name" value="Resolv_N"/>
</dbReference>
<evidence type="ECO:0000313" key="3">
    <source>
        <dbReference type="Proteomes" id="UP000618943"/>
    </source>
</evidence>
<dbReference type="PANTHER" id="PTHR30461:SF23">
    <property type="entry name" value="DNA RECOMBINASE-RELATED"/>
    <property type="match status" value="1"/>
</dbReference>
<feature type="domain" description="Recombinase" evidence="1">
    <location>
        <begin position="200"/>
        <end position="324"/>
    </location>
</feature>
<evidence type="ECO:0000313" key="2">
    <source>
        <dbReference type="EMBL" id="MBK3497237.1"/>
    </source>
</evidence>
<dbReference type="Pfam" id="PF00239">
    <property type="entry name" value="Resolvase"/>
    <property type="match status" value="1"/>
</dbReference>
<comment type="caution">
    <text evidence="2">The sequence shown here is derived from an EMBL/GenBank/DDBJ whole genome shotgun (WGS) entry which is preliminary data.</text>
</comment>
<dbReference type="PANTHER" id="PTHR30461">
    <property type="entry name" value="DNA-INVERTASE FROM LAMBDOID PROPHAGE"/>
    <property type="match status" value="1"/>
</dbReference>
<dbReference type="InterPro" id="IPR011109">
    <property type="entry name" value="DNA_bind_recombinase_dom"/>
</dbReference>
<dbReference type="PROSITE" id="PS51737">
    <property type="entry name" value="RECOMBINASE_DNA_BIND"/>
    <property type="match status" value="1"/>
</dbReference>
<keyword evidence="3" id="KW-1185">Reference proteome</keyword>
<dbReference type="InterPro" id="IPR036162">
    <property type="entry name" value="Resolvase-like_N_sf"/>
</dbReference>
<evidence type="ECO:0000259" key="1">
    <source>
        <dbReference type="PROSITE" id="PS51737"/>
    </source>
</evidence>
<proteinExistence type="predicted"/>
<protein>
    <submittedName>
        <fullName evidence="2">Recombinase family protein</fullName>
    </submittedName>
</protein>
<dbReference type="SUPFAM" id="SSF53041">
    <property type="entry name" value="Resolvase-like"/>
    <property type="match status" value="1"/>
</dbReference>
<sequence length="532" mass="62177">MSIGHKFAYYENDVYVITEEERPDSTPISLPWNIYKDNVQLAAGYIRWSDEKQNSGHSHSIQERAIILKAQSLGFQGVVIFVEAAKSAYHYSVDKRKKMSELKEFILSNSNANSVIFYDESRVTRDITDFYKNIIVPLREKNSQLKLFSTQHDGEWNENDPLVQMKLAMDHDESVKKASRVRETQKNIFDNNRRPPASNPYGYSQANDEVDDLLPDENAGIVKLIFYLYSFGHSDGKIAELLELSQIPSPAGYGNWSDSTVRYILNNLWYIGNLAWDSRMSFSNSKKKSIEEFRILPNHHPALIEMGLWETTQFFRNLKSKRNRMDSPFILKNLVSCKECGEKLETKNQTSAKSKTDGSIYFCPKCKCKLKKDVLNQIVIQDFADRWGREIKLYLQRLKNEMTDWKRVCRRKVSNLTADTEKLRFTISTLNPTDENYTEILEITQLQLKFMEKDKILYINTQEKIELLLMEGVTIELVDRFKQDIHSYSNVEKRSILLLSVKAISYDFKRDDFEIEYRLTPYVEIETEMQLN</sequence>
<dbReference type="RefSeq" id="WP_200750545.1">
    <property type="nucleotide sequence ID" value="NZ_JAEOAH010000056.1"/>
</dbReference>
<gene>
    <name evidence="2" type="ORF">JFL43_20890</name>
</gene>
<dbReference type="EMBL" id="JAEOAH010000056">
    <property type="protein sequence ID" value="MBK3497237.1"/>
    <property type="molecule type" value="Genomic_DNA"/>
</dbReference>
<dbReference type="Gene3D" id="3.40.50.1390">
    <property type="entry name" value="Resolvase, N-terminal catalytic domain"/>
    <property type="match status" value="1"/>
</dbReference>
<dbReference type="Pfam" id="PF07508">
    <property type="entry name" value="Recombinase"/>
    <property type="match status" value="1"/>
</dbReference>
<organism evidence="2 3">
    <name type="scientific">Viridibacillus soli</name>
    <dbReference type="NCBI Taxonomy" id="2798301"/>
    <lineage>
        <taxon>Bacteria</taxon>
        <taxon>Bacillati</taxon>
        <taxon>Bacillota</taxon>
        <taxon>Bacilli</taxon>
        <taxon>Bacillales</taxon>
        <taxon>Caryophanaceae</taxon>
        <taxon>Viridibacillus</taxon>
    </lineage>
</organism>
<dbReference type="Proteomes" id="UP000618943">
    <property type="component" value="Unassembled WGS sequence"/>
</dbReference>
<accession>A0ABS1HCV3</accession>
<dbReference type="Gene3D" id="3.90.1750.20">
    <property type="entry name" value="Putative Large Serine Recombinase, Chain B, Domain 2"/>
    <property type="match status" value="1"/>
</dbReference>
<reference evidence="2 3" key="1">
    <citation type="submission" date="2020-12" db="EMBL/GenBank/DDBJ databases">
        <title>YIM B01967 draft genome.</title>
        <authorList>
            <person name="Yan X."/>
        </authorList>
    </citation>
    <scope>NUCLEOTIDE SEQUENCE [LARGE SCALE GENOMIC DNA]</scope>
    <source>
        <strain evidence="2 3">YIM B01967</strain>
    </source>
</reference>
<dbReference type="SMART" id="SM00857">
    <property type="entry name" value="Resolvase"/>
    <property type="match status" value="1"/>
</dbReference>
<dbReference type="InterPro" id="IPR038109">
    <property type="entry name" value="DNA_bind_recomb_sf"/>
</dbReference>
<name>A0ABS1HCV3_9BACL</name>
<dbReference type="InterPro" id="IPR050639">
    <property type="entry name" value="SSR_resolvase"/>
</dbReference>